<evidence type="ECO:0008006" key="4">
    <source>
        <dbReference type="Google" id="ProtNLM"/>
    </source>
</evidence>
<dbReference type="PANTHER" id="PTHR43649">
    <property type="entry name" value="ARABINOSE-BINDING PROTEIN-RELATED"/>
    <property type="match status" value="1"/>
</dbReference>
<reference evidence="2 3" key="1">
    <citation type="submission" date="2021-06" db="EMBL/GenBank/DDBJ databases">
        <authorList>
            <person name="Criscuolo A."/>
        </authorList>
    </citation>
    <scope>NUCLEOTIDE SEQUENCE [LARGE SCALE GENOMIC DNA]</scope>
    <source>
        <strain evidence="3">CIP 111802</strain>
    </source>
</reference>
<protein>
    <recommendedName>
        <fullName evidence="4">Sugar ABC transporter substrate-binding protein</fullName>
    </recommendedName>
</protein>
<dbReference type="InterPro" id="IPR006059">
    <property type="entry name" value="SBP"/>
</dbReference>
<proteinExistence type="predicted"/>
<organism evidence="2 3">
    <name type="scientific">Paenibacillus allorhizosphaerae</name>
    <dbReference type="NCBI Taxonomy" id="2849866"/>
    <lineage>
        <taxon>Bacteria</taxon>
        <taxon>Bacillati</taxon>
        <taxon>Bacillota</taxon>
        <taxon>Bacilli</taxon>
        <taxon>Bacillales</taxon>
        <taxon>Paenibacillaceae</taxon>
        <taxon>Paenibacillus</taxon>
    </lineage>
</organism>
<dbReference type="Proteomes" id="UP000730618">
    <property type="component" value="Unassembled WGS sequence"/>
</dbReference>
<feature type="signal peptide" evidence="1">
    <location>
        <begin position="1"/>
        <end position="20"/>
    </location>
</feature>
<gene>
    <name evidence="2" type="ORF">PAECIP111802_01279</name>
</gene>
<keyword evidence="1" id="KW-0732">Signal</keyword>
<dbReference type="EMBL" id="CAJVCE010000003">
    <property type="protein sequence ID" value="CAG7626714.1"/>
    <property type="molecule type" value="Genomic_DNA"/>
</dbReference>
<evidence type="ECO:0000256" key="1">
    <source>
        <dbReference type="SAM" id="SignalP"/>
    </source>
</evidence>
<sequence>MNKFVSLTLASALVAGLAAGCSSSKPSAQGGNGAGSGGEGKPVKLKMTVLSDDLNTFKLAYDEFKKENPNIDVQIETIPQQQYYDKLRLQLSSGEDIDIIGGNMDVFLDTGILEPLDDYIKKNKIDVSGFGPLYDSLKVNDKMYGLPYRKSNWMLYYNKTLFDQAKVPYPKADMTWDEFRDLAKKMTKGEGANKIYGAFLHPWAQTWYIQAVQGGSTIIDKDLTPFKKALQFRMDMEKDGSIMSWAEQISTSAHYNSAFQKGNVAMNLIGDWHVAQLRQAEEEKKINFDWDVVPVPHPSGVPANTSLATPVSLMVNKNSKHKEEAFKVLEYMTGAKGAKIFASKGFLTGYSNDEIRKAYVGDGSMKPKNIRYFVEQKEYPEYPLLPGVKNIVLNNIYKQEGEIALTGGQTAEQAIQKIGARVQKEWADKYEKEFKTSKK</sequence>
<name>A0ABN7TDZ2_9BACL</name>
<dbReference type="RefSeq" id="WP_230414667.1">
    <property type="nucleotide sequence ID" value="NZ_CAJVCE010000003.1"/>
</dbReference>
<evidence type="ECO:0000313" key="3">
    <source>
        <dbReference type="Proteomes" id="UP000730618"/>
    </source>
</evidence>
<feature type="chain" id="PRO_5045390766" description="Sugar ABC transporter substrate-binding protein" evidence="1">
    <location>
        <begin position="21"/>
        <end position="439"/>
    </location>
</feature>
<dbReference type="Pfam" id="PF01547">
    <property type="entry name" value="SBP_bac_1"/>
    <property type="match status" value="1"/>
</dbReference>
<accession>A0ABN7TDZ2</accession>
<comment type="caution">
    <text evidence="2">The sequence shown here is derived from an EMBL/GenBank/DDBJ whole genome shotgun (WGS) entry which is preliminary data.</text>
</comment>
<evidence type="ECO:0000313" key="2">
    <source>
        <dbReference type="EMBL" id="CAG7626714.1"/>
    </source>
</evidence>
<dbReference type="PROSITE" id="PS51257">
    <property type="entry name" value="PROKAR_LIPOPROTEIN"/>
    <property type="match status" value="1"/>
</dbReference>
<keyword evidence="3" id="KW-1185">Reference proteome</keyword>
<dbReference type="InterPro" id="IPR050490">
    <property type="entry name" value="Bact_solute-bd_prot1"/>
</dbReference>
<dbReference type="PANTHER" id="PTHR43649:SF12">
    <property type="entry name" value="DIACETYLCHITOBIOSE BINDING PROTEIN DASA"/>
    <property type="match status" value="1"/>
</dbReference>
<dbReference type="CDD" id="cd13585">
    <property type="entry name" value="PBP2_TMBP_like"/>
    <property type="match status" value="1"/>
</dbReference>